<reference evidence="1" key="1">
    <citation type="submission" date="2021-11" db="EMBL/GenBank/DDBJ databases">
        <title>Fusarium solani-melongenae Genome sequencing and assembly.</title>
        <authorList>
            <person name="Xie S."/>
            <person name="Huang L."/>
            <person name="Zhang X."/>
        </authorList>
    </citation>
    <scope>NUCLEOTIDE SEQUENCE</scope>
    <source>
        <strain evidence="1">CRI 24-3</strain>
    </source>
</reference>
<name>A0ACD3ZTN2_FUSSC</name>
<organism evidence="1 2">
    <name type="scientific">Fusarium solani subsp. cucurbitae</name>
    <name type="common">Neocosmosporum cucurbitae</name>
    <dbReference type="NCBI Taxonomy" id="2747967"/>
    <lineage>
        <taxon>Eukaryota</taxon>
        <taxon>Fungi</taxon>
        <taxon>Dikarya</taxon>
        <taxon>Ascomycota</taxon>
        <taxon>Pezizomycotina</taxon>
        <taxon>Sordariomycetes</taxon>
        <taxon>Hypocreomycetidae</taxon>
        <taxon>Hypocreales</taxon>
        <taxon>Nectriaceae</taxon>
        <taxon>Fusarium</taxon>
        <taxon>Fusarium solani species complex</taxon>
    </lineage>
</organism>
<gene>
    <name evidence="1" type="ORF">LCI18_014933</name>
</gene>
<evidence type="ECO:0000313" key="1">
    <source>
        <dbReference type="EMBL" id="UPL03999.1"/>
    </source>
</evidence>
<proteinExistence type="predicted"/>
<sequence>MSASTYTQPLTLANKVAIVTGGSRGIGVSIAVELARRGANVAITYVSPSSGSLADEVVSKIAALNNGSRAIKIQADAHNLEAPEKIVAETTAAFGDSIDILVNNAGIARAAPLGSILQDDVTEQLNVNIRSIVFLTQAVLPHLRSPGRIINLGSMGSRVGQHSASVYAATKAAVECLARCWAVELGPSGHTVNSVAPGLVGTDMNLNGEAIPEKVREIMKASTPIENRLGTPEDIALVVAMIAEPGSRWITGQTIQASGGNYMS</sequence>
<accession>A0ACD3ZTN2</accession>
<protein>
    <submittedName>
        <fullName evidence="1">Uncharacterized protein</fullName>
    </submittedName>
</protein>
<keyword evidence="2" id="KW-1185">Reference proteome</keyword>
<evidence type="ECO:0000313" key="2">
    <source>
        <dbReference type="Proteomes" id="UP000830768"/>
    </source>
</evidence>
<dbReference type="Proteomes" id="UP000830768">
    <property type="component" value="Chromosome 13"/>
</dbReference>
<dbReference type="EMBL" id="CP090041">
    <property type="protein sequence ID" value="UPL03999.1"/>
    <property type="molecule type" value="Genomic_DNA"/>
</dbReference>